<dbReference type="Proteomes" id="UP000587002">
    <property type="component" value="Unassembled WGS sequence"/>
</dbReference>
<reference evidence="1 2" key="1">
    <citation type="submission" date="2020-07" db="EMBL/GenBank/DDBJ databases">
        <title>Sequencing the genomes of 1000 actinobacteria strains.</title>
        <authorList>
            <person name="Klenk H.-P."/>
        </authorList>
    </citation>
    <scope>NUCLEOTIDE SEQUENCE [LARGE SCALE GENOMIC DNA]</scope>
    <source>
        <strain evidence="1 2">DSM 44065</strain>
    </source>
</reference>
<dbReference type="AlphaFoldDB" id="A0A853ATP8"/>
<dbReference type="RefSeq" id="WP_179723834.1">
    <property type="nucleotide sequence ID" value="NZ_BAABFH010000001.1"/>
</dbReference>
<protein>
    <submittedName>
        <fullName evidence="1">Uncharacterized protein</fullName>
    </submittedName>
</protein>
<gene>
    <name evidence="1" type="ORF">HNR68_004638</name>
</gene>
<keyword evidence="2" id="KW-1185">Reference proteome</keyword>
<evidence type="ECO:0000313" key="1">
    <source>
        <dbReference type="EMBL" id="NYI86008.1"/>
    </source>
</evidence>
<name>A0A853ATP8_9PSEU</name>
<dbReference type="EMBL" id="JACCFJ010000001">
    <property type="protein sequence ID" value="NYI86008.1"/>
    <property type="molecule type" value="Genomic_DNA"/>
</dbReference>
<comment type="caution">
    <text evidence="1">The sequence shown here is derived from an EMBL/GenBank/DDBJ whole genome shotgun (WGS) entry which is preliminary data.</text>
</comment>
<evidence type="ECO:0000313" key="2">
    <source>
        <dbReference type="Proteomes" id="UP000587002"/>
    </source>
</evidence>
<proteinExistence type="predicted"/>
<sequence length="194" mass="21395">MRSWVKWGLPVSIVVLLAGAGGGVVLADQVYREPVRGNVPEVPPETAEPAVAVESPGGVKYTAGAAQHPDQRAVMVVLDNHFRSINTRNYDLWKSTVVPSKWAELPKDKWMRDYGSTEDLDMTVHRIDTGPDGSLAVLLTFKSFQEVEHAPANVPSTCLEWNLVYPMVLDESGRSLRLDTSKLPNSALVQECRE</sequence>
<accession>A0A853ATP8</accession>
<organism evidence="1 2">
    <name type="scientific">Saccharopolyspora hordei</name>
    <dbReference type="NCBI Taxonomy" id="1838"/>
    <lineage>
        <taxon>Bacteria</taxon>
        <taxon>Bacillati</taxon>
        <taxon>Actinomycetota</taxon>
        <taxon>Actinomycetes</taxon>
        <taxon>Pseudonocardiales</taxon>
        <taxon>Pseudonocardiaceae</taxon>
        <taxon>Saccharopolyspora</taxon>
    </lineage>
</organism>